<reference evidence="3" key="1">
    <citation type="journal article" date="2020" name="Cell">
        <title>Large-Scale Comparative Analyses of Tick Genomes Elucidate Their Genetic Diversity and Vector Capacities.</title>
        <authorList>
            <consortium name="Tick Genome and Microbiome Consortium (TIGMIC)"/>
            <person name="Jia N."/>
            <person name="Wang J."/>
            <person name="Shi W."/>
            <person name="Du L."/>
            <person name="Sun Y."/>
            <person name="Zhan W."/>
            <person name="Jiang J.F."/>
            <person name="Wang Q."/>
            <person name="Zhang B."/>
            <person name="Ji P."/>
            <person name="Bell-Sakyi L."/>
            <person name="Cui X.M."/>
            <person name="Yuan T.T."/>
            <person name="Jiang B.G."/>
            <person name="Yang W.F."/>
            <person name="Lam T.T."/>
            <person name="Chang Q.C."/>
            <person name="Ding S.J."/>
            <person name="Wang X.J."/>
            <person name="Zhu J.G."/>
            <person name="Ruan X.D."/>
            <person name="Zhao L."/>
            <person name="Wei J.T."/>
            <person name="Ye R.Z."/>
            <person name="Que T.C."/>
            <person name="Du C.H."/>
            <person name="Zhou Y.H."/>
            <person name="Cheng J.X."/>
            <person name="Dai P.F."/>
            <person name="Guo W.B."/>
            <person name="Han X.H."/>
            <person name="Huang E.J."/>
            <person name="Li L.F."/>
            <person name="Wei W."/>
            <person name="Gao Y.C."/>
            <person name="Liu J.Z."/>
            <person name="Shao H.Z."/>
            <person name="Wang X."/>
            <person name="Wang C.C."/>
            <person name="Yang T.C."/>
            <person name="Huo Q.B."/>
            <person name="Li W."/>
            <person name="Chen H.Y."/>
            <person name="Chen S.E."/>
            <person name="Zhou L.G."/>
            <person name="Ni X.B."/>
            <person name="Tian J.H."/>
            <person name="Sheng Y."/>
            <person name="Liu T."/>
            <person name="Pan Y.S."/>
            <person name="Xia L.Y."/>
            <person name="Li J."/>
            <person name="Zhao F."/>
            <person name="Cao W.C."/>
        </authorList>
    </citation>
    <scope>NUCLEOTIDE SEQUENCE</scope>
    <source>
        <strain evidence="3">Rsan-2018</strain>
    </source>
</reference>
<dbReference type="PANTHER" id="PTHR14469">
    <property type="entry name" value="SARCOMA ANTIGEN NY-SAR-23"/>
    <property type="match status" value="1"/>
</dbReference>
<organism evidence="3 4">
    <name type="scientific">Rhipicephalus sanguineus</name>
    <name type="common">Brown dog tick</name>
    <name type="synonym">Ixodes sanguineus</name>
    <dbReference type="NCBI Taxonomy" id="34632"/>
    <lineage>
        <taxon>Eukaryota</taxon>
        <taxon>Metazoa</taxon>
        <taxon>Ecdysozoa</taxon>
        <taxon>Arthropoda</taxon>
        <taxon>Chelicerata</taxon>
        <taxon>Arachnida</taxon>
        <taxon>Acari</taxon>
        <taxon>Parasitiformes</taxon>
        <taxon>Ixodida</taxon>
        <taxon>Ixodoidea</taxon>
        <taxon>Ixodidae</taxon>
        <taxon>Rhipicephalinae</taxon>
        <taxon>Rhipicephalus</taxon>
        <taxon>Rhipicephalus</taxon>
    </lineage>
</organism>
<name>A0A9D4QFL0_RHISA</name>
<comment type="similarity">
    <text evidence="1">Belongs to the PC-esterase family.</text>
</comment>
<evidence type="ECO:0000256" key="1">
    <source>
        <dbReference type="ARBA" id="ARBA00037957"/>
    </source>
</evidence>
<protein>
    <recommendedName>
        <fullName evidence="5">PC-esterase domain-containing protein 1A</fullName>
    </recommendedName>
</protein>
<proteinExistence type="inferred from homology"/>
<reference evidence="3" key="2">
    <citation type="submission" date="2021-09" db="EMBL/GenBank/DDBJ databases">
        <authorList>
            <person name="Jia N."/>
            <person name="Wang J."/>
            <person name="Shi W."/>
            <person name="Du L."/>
            <person name="Sun Y."/>
            <person name="Zhan W."/>
            <person name="Jiang J."/>
            <person name="Wang Q."/>
            <person name="Zhang B."/>
            <person name="Ji P."/>
            <person name="Sakyi L.B."/>
            <person name="Cui X."/>
            <person name="Yuan T."/>
            <person name="Jiang B."/>
            <person name="Yang W."/>
            <person name="Lam T.T.-Y."/>
            <person name="Chang Q."/>
            <person name="Ding S."/>
            <person name="Wang X."/>
            <person name="Zhu J."/>
            <person name="Ruan X."/>
            <person name="Zhao L."/>
            <person name="Wei J."/>
            <person name="Que T."/>
            <person name="Du C."/>
            <person name="Cheng J."/>
            <person name="Dai P."/>
            <person name="Han X."/>
            <person name="Huang E."/>
            <person name="Gao Y."/>
            <person name="Liu J."/>
            <person name="Shao H."/>
            <person name="Ye R."/>
            <person name="Li L."/>
            <person name="Wei W."/>
            <person name="Wang X."/>
            <person name="Wang C."/>
            <person name="Huo Q."/>
            <person name="Li W."/>
            <person name="Guo W."/>
            <person name="Chen H."/>
            <person name="Chen S."/>
            <person name="Zhou L."/>
            <person name="Zhou L."/>
            <person name="Ni X."/>
            <person name="Tian J."/>
            <person name="Zhou Y."/>
            <person name="Sheng Y."/>
            <person name="Liu T."/>
            <person name="Pan Y."/>
            <person name="Xia L."/>
            <person name="Li J."/>
            <person name="Zhao F."/>
            <person name="Cao W."/>
        </authorList>
    </citation>
    <scope>NUCLEOTIDE SEQUENCE</scope>
    <source>
        <strain evidence="3">Rsan-2018</strain>
        <tissue evidence="3">Larvae</tissue>
    </source>
</reference>
<dbReference type="InterPro" id="IPR036514">
    <property type="entry name" value="SGNH_hydro_sf"/>
</dbReference>
<comment type="caution">
    <text evidence="3">The sequence shown here is derived from an EMBL/GenBank/DDBJ whole genome shotgun (WGS) entry which is preliminary data.</text>
</comment>
<evidence type="ECO:0008006" key="5">
    <source>
        <dbReference type="Google" id="ProtNLM"/>
    </source>
</evidence>
<evidence type="ECO:0000256" key="2">
    <source>
        <dbReference type="SAM" id="MobiDB-lite"/>
    </source>
</evidence>
<accession>A0A9D4QFL0</accession>
<sequence>MPLIFESAEVRNLLSSKRVVLMGCSNVRAIYKDLICVHQNNELISNEKLKQKMEDSSYGDNLVGHGKKHNGRDYREERLYRKYRTSISFYFLTRIYGEYVKRILADMTIGYAPDVIIVSSCLWDITRWGPNGVEEYKENLNRFFRDLNRKLPSTSLVIWLTAAPLAQDVRGGFLIPQLDFLKYSLRFHVLEANTFCRETADKYGIDVVDIHYHLRMFLEYRAEDGIHWLPEAVRLCTNLVLTHIALSWGFKEPSCGSFLVYSEKKIIRDEKRSFHCIPDEESASEDNVPEEQAFNRDLGHEEQLMKEAINDATEVLPSQRPKARRGNWRARRYRGPPRITRQGPSLPGQELCSSQGQPEPDNQNDEIFQDHSEKKPDFSSHRGGFRGVFF</sequence>
<evidence type="ECO:0000313" key="3">
    <source>
        <dbReference type="EMBL" id="KAH7977031.1"/>
    </source>
</evidence>
<feature type="compositionally biased region" description="Basic residues" evidence="2">
    <location>
        <begin position="321"/>
        <end position="335"/>
    </location>
</feature>
<feature type="compositionally biased region" description="Basic and acidic residues" evidence="2">
    <location>
        <begin position="368"/>
        <end position="380"/>
    </location>
</feature>
<dbReference type="EMBL" id="JABSTV010001246">
    <property type="protein sequence ID" value="KAH7977031.1"/>
    <property type="molecule type" value="Genomic_DNA"/>
</dbReference>
<feature type="compositionally biased region" description="Polar residues" evidence="2">
    <location>
        <begin position="351"/>
        <end position="361"/>
    </location>
</feature>
<dbReference type="VEuPathDB" id="VectorBase:RSAN_026067"/>
<evidence type="ECO:0000313" key="4">
    <source>
        <dbReference type="Proteomes" id="UP000821837"/>
    </source>
</evidence>
<feature type="region of interest" description="Disordered" evidence="2">
    <location>
        <begin position="313"/>
        <end position="390"/>
    </location>
</feature>
<dbReference type="PANTHER" id="PTHR14469:SF0">
    <property type="entry name" value="FAMILY WITH SEQUENCE SIMILARITY 113"/>
    <property type="match status" value="1"/>
</dbReference>
<gene>
    <name evidence="3" type="ORF">HPB52_023213</name>
</gene>
<dbReference type="SUPFAM" id="SSF52266">
    <property type="entry name" value="SGNH hydrolase"/>
    <property type="match status" value="1"/>
</dbReference>
<keyword evidence="4" id="KW-1185">Reference proteome</keyword>
<dbReference type="Proteomes" id="UP000821837">
    <property type="component" value="Chromosome 10"/>
</dbReference>
<dbReference type="AlphaFoldDB" id="A0A9D4QFL0"/>
<dbReference type="Gene3D" id="3.40.50.1110">
    <property type="entry name" value="SGNH hydrolase"/>
    <property type="match status" value="1"/>
</dbReference>